<sequence length="134" mass="15196">MALAFEAIPMIVRTACLEGFVNPEDIDRFDAFIAHEVVPLMKRFPGVRSVRVMRAQSIEDDGPMLLMTFESVYDTVDAMTHAFTSPVRLLLKAKIAEIMPLFNGRLFHITQKLLVDEPVEGSQTTRRWRASSVQ</sequence>
<evidence type="ECO:0008006" key="3">
    <source>
        <dbReference type="Google" id="ProtNLM"/>
    </source>
</evidence>
<organism evidence="1 2">
    <name type="scientific">Variovorax boronicumulans</name>
    <dbReference type="NCBI Taxonomy" id="436515"/>
    <lineage>
        <taxon>Bacteria</taxon>
        <taxon>Pseudomonadati</taxon>
        <taxon>Pseudomonadota</taxon>
        <taxon>Betaproteobacteria</taxon>
        <taxon>Burkholderiales</taxon>
        <taxon>Comamonadaceae</taxon>
        <taxon>Variovorax</taxon>
    </lineage>
</organism>
<dbReference type="Gene3D" id="3.30.70.100">
    <property type="match status" value="1"/>
</dbReference>
<gene>
    <name evidence="1" type="ORF">J2W25_002102</name>
</gene>
<dbReference type="Proteomes" id="UP001244295">
    <property type="component" value="Unassembled WGS sequence"/>
</dbReference>
<proteinExistence type="predicted"/>
<accession>A0AAW8DU00</accession>
<reference evidence="1" key="1">
    <citation type="submission" date="2023-07" db="EMBL/GenBank/DDBJ databases">
        <title>Sorghum-associated microbial communities from plants grown in Nebraska, USA.</title>
        <authorList>
            <person name="Schachtman D."/>
        </authorList>
    </citation>
    <scope>NUCLEOTIDE SEQUENCE</scope>
    <source>
        <strain evidence="1">DS2795</strain>
    </source>
</reference>
<evidence type="ECO:0000313" key="1">
    <source>
        <dbReference type="EMBL" id="MDP9923081.1"/>
    </source>
</evidence>
<comment type="caution">
    <text evidence="1">The sequence shown here is derived from an EMBL/GenBank/DDBJ whole genome shotgun (WGS) entry which is preliminary data.</text>
</comment>
<dbReference type="RefSeq" id="WP_307636623.1">
    <property type="nucleotide sequence ID" value="NZ_JAUSRR010000003.1"/>
</dbReference>
<dbReference type="SUPFAM" id="SSF54909">
    <property type="entry name" value="Dimeric alpha+beta barrel"/>
    <property type="match status" value="1"/>
</dbReference>
<evidence type="ECO:0000313" key="2">
    <source>
        <dbReference type="Proteomes" id="UP001244295"/>
    </source>
</evidence>
<name>A0AAW8DU00_9BURK</name>
<protein>
    <recommendedName>
        <fullName evidence="3">ABM domain-containing protein</fullName>
    </recommendedName>
</protein>
<dbReference type="InterPro" id="IPR011008">
    <property type="entry name" value="Dimeric_a/b-barrel"/>
</dbReference>
<dbReference type="AlphaFoldDB" id="A0AAW8DU00"/>
<dbReference type="EMBL" id="JAUSRR010000003">
    <property type="protein sequence ID" value="MDP9923081.1"/>
    <property type="molecule type" value="Genomic_DNA"/>
</dbReference>